<dbReference type="Proteomes" id="UP000274131">
    <property type="component" value="Unassembled WGS sequence"/>
</dbReference>
<evidence type="ECO:0000313" key="3">
    <source>
        <dbReference type="WBParaSite" id="EVEC_0000978201-mRNA-1"/>
    </source>
</evidence>
<reference evidence="1 2" key="2">
    <citation type="submission" date="2018-10" db="EMBL/GenBank/DDBJ databases">
        <authorList>
            <consortium name="Pathogen Informatics"/>
        </authorList>
    </citation>
    <scope>NUCLEOTIDE SEQUENCE [LARGE SCALE GENOMIC DNA]</scope>
</reference>
<dbReference type="AlphaFoldDB" id="A0A0N4VG86"/>
<proteinExistence type="predicted"/>
<reference evidence="3" key="1">
    <citation type="submission" date="2017-02" db="UniProtKB">
        <authorList>
            <consortium name="WormBaseParasite"/>
        </authorList>
    </citation>
    <scope>IDENTIFICATION</scope>
</reference>
<name>A0A0N4VG86_ENTVE</name>
<organism evidence="3">
    <name type="scientific">Enterobius vermicularis</name>
    <name type="common">Human pinworm</name>
    <dbReference type="NCBI Taxonomy" id="51028"/>
    <lineage>
        <taxon>Eukaryota</taxon>
        <taxon>Metazoa</taxon>
        <taxon>Ecdysozoa</taxon>
        <taxon>Nematoda</taxon>
        <taxon>Chromadorea</taxon>
        <taxon>Rhabditida</taxon>
        <taxon>Spirurina</taxon>
        <taxon>Oxyuridomorpha</taxon>
        <taxon>Oxyuroidea</taxon>
        <taxon>Oxyuridae</taxon>
        <taxon>Enterobius</taxon>
    </lineage>
</organism>
<evidence type="ECO:0000313" key="2">
    <source>
        <dbReference type="Proteomes" id="UP000274131"/>
    </source>
</evidence>
<dbReference type="EMBL" id="UXUI01009865">
    <property type="protein sequence ID" value="VDD94428.1"/>
    <property type="molecule type" value="Genomic_DNA"/>
</dbReference>
<sequence length="69" mass="7554">MVNGKCRGKDGAPEDRWKVIAVGGKKPVSATVAAAVVVKARDTARQFRIDQEQQGRPHCYTSLVKARFV</sequence>
<accession>A0A0N4VG86</accession>
<gene>
    <name evidence="1" type="ORF">EVEC_LOCUS9179</name>
</gene>
<dbReference type="WBParaSite" id="EVEC_0000978201-mRNA-1">
    <property type="protein sequence ID" value="EVEC_0000978201-mRNA-1"/>
    <property type="gene ID" value="EVEC_0000978201"/>
</dbReference>
<protein>
    <submittedName>
        <fullName evidence="3">DUF2188 domain-containing protein</fullName>
    </submittedName>
</protein>
<keyword evidence="2" id="KW-1185">Reference proteome</keyword>
<evidence type="ECO:0000313" key="1">
    <source>
        <dbReference type="EMBL" id="VDD94428.1"/>
    </source>
</evidence>